<evidence type="ECO:0000256" key="2">
    <source>
        <dbReference type="ARBA" id="ARBA00023015"/>
    </source>
</evidence>
<dbReference type="PRINTS" id="PR00039">
    <property type="entry name" value="HTHLYSR"/>
</dbReference>
<reference evidence="6" key="1">
    <citation type="submission" date="2022-07" db="EMBL/GenBank/DDBJ databases">
        <authorList>
            <person name="Otstavnykh N."/>
            <person name="Isaeva M."/>
            <person name="Bystritskaya E."/>
        </authorList>
    </citation>
    <scope>NUCLEOTIDE SEQUENCE</scope>
    <source>
        <strain evidence="6">KCTC 52189</strain>
    </source>
</reference>
<keyword evidence="7" id="KW-1185">Reference proteome</keyword>
<dbReference type="InterPro" id="IPR005119">
    <property type="entry name" value="LysR_subst-bd"/>
</dbReference>
<evidence type="ECO:0000256" key="1">
    <source>
        <dbReference type="ARBA" id="ARBA00009437"/>
    </source>
</evidence>
<dbReference type="Gene3D" id="3.40.190.290">
    <property type="match status" value="1"/>
</dbReference>
<comment type="caution">
    <text evidence="6">The sequence shown here is derived from an EMBL/GenBank/DDBJ whole genome shotgun (WGS) entry which is preliminary data.</text>
</comment>
<dbReference type="InterPro" id="IPR050950">
    <property type="entry name" value="HTH-type_LysR_regulators"/>
</dbReference>
<dbReference type="EMBL" id="JANHAX010000004">
    <property type="protein sequence ID" value="MDQ2091211.1"/>
    <property type="molecule type" value="Genomic_DNA"/>
</dbReference>
<sequence length="310" mass="34222">MNLRQLQHFVLVAQERNFRRASERANLSQPALSHSIKALERDLGVQLFERTKHSVKLTAVGETVLKRAQSVLFEAENLTEEVGNLKSGEAGHLRVGLVPTYAYSFGGKAIAQWMADRPDVSVEAVYNSSQVLSGLLQEEELDFFVCDTRHVPSSPEIEVEPFGEFGGGLFCRKDHPVLASDTRDRTALFQYGFASVKMPEIMRLALAAEFGADGSNKPFLALECDAITVLRQAVLATDLIWLANRFNVAEDVAAGRLVEIETKLELRVHWAIARKRGRVLPPAAFPLMELMKSLPIAAMEAVEGAHGDVP</sequence>
<protein>
    <submittedName>
        <fullName evidence="6">LysR family transcriptional regulator</fullName>
    </submittedName>
</protein>
<keyword evidence="2" id="KW-0805">Transcription regulation</keyword>
<dbReference type="FunFam" id="1.10.10.10:FF:000001">
    <property type="entry name" value="LysR family transcriptional regulator"/>
    <property type="match status" value="1"/>
</dbReference>
<dbReference type="GO" id="GO:0005829">
    <property type="term" value="C:cytosol"/>
    <property type="evidence" value="ECO:0007669"/>
    <property type="project" value="TreeGrafter"/>
</dbReference>
<dbReference type="RefSeq" id="WP_306736496.1">
    <property type="nucleotide sequence ID" value="NZ_JANHAX010000004.1"/>
</dbReference>
<dbReference type="SUPFAM" id="SSF53850">
    <property type="entry name" value="Periplasmic binding protein-like II"/>
    <property type="match status" value="1"/>
</dbReference>
<dbReference type="InterPro" id="IPR036390">
    <property type="entry name" value="WH_DNA-bd_sf"/>
</dbReference>
<dbReference type="Pfam" id="PF03466">
    <property type="entry name" value="LysR_substrate"/>
    <property type="match status" value="1"/>
</dbReference>
<proteinExistence type="inferred from homology"/>
<dbReference type="InterPro" id="IPR036388">
    <property type="entry name" value="WH-like_DNA-bd_sf"/>
</dbReference>
<evidence type="ECO:0000256" key="4">
    <source>
        <dbReference type="ARBA" id="ARBA00023163"/>
    </source>
</evidence>
<dbReference type="GO" id="GO:0003700">
    <property type="term" value="F:DNA-binding transcription factor activity"/>
    <property type="evidence" value="ECO:0007669"/>
    <property type="project" value="InterPro"/>
</dbReference>
<dbReference type="InterPro" id="IPR000847">
    <property type="entry name" value="LysR_HTH_N"/>
</dbReference>
<keyword evidence="4" id="KW-0804">Transcription</keyword>
<keyword evidence="3" id="KW-0238">DNA-binding</keyword>
<dbReference type="GO" id="GO:0003677">
    <property type="term" value="F:DNA binding"/>
    <property type="evidence" value="ECO:0007669"/>
    <property type="project" value="UniProtKB-KW"/>
</dbReference>
<dbReference type="Proteomes" id="UP001226762">
    <property type="component" value="Unassembled WGS sequence"/>
</dbReference>
<gene>
    <name evidence="6" type="ORF">NO357_15005</name>
</gene>
<dbReference type="PANTHER" id="PTHR30419">
    <property type="entry name" value="HTH-TYPE TRANSCRIPTIONAL REGULATOR YBHD"/>
    <property type="match status" value="1"/>
</dbReference>
<dbReference type="Gene3D" id="1.10.10.10">
    <property type="entry name" value="Winged helix-like DNA-binding domain superfamily/Winged helix DNA-binding domain"/>
    <property type="match status" value="1"/>
</dbReference>
<evidence type="ECO:0000313" key="6">
    <source>
        <dbReference type="EMBL" id="MDQ2091211.1"/>
    </source>
</evidence>
<evidence type="ECO:0000256" key="3">
    <source>
        <dbReference type="ARBA" id="ARBA00023125"/>
    </source>
</evidence>
<dbReference type="SUPFAM" id="SSF46785">
    <property type="entry name" value="Winged helix' DNA-binding domain"/>
    <property type="match status" value="1"/>
</dbReference>
<dbReference type="PANTHER" id="PTHR30419:SF30">
    <property type="entry name" value="LYSR FAMILY TRANSCRIPTIONAL REGULATOR"/>
    <property type="match status" value="1"/>
</dbReference>
<name>A0AAE3WDW8_9RHOB</name>
<dbReference type="Pfam" id="PF00126">
    <property type="entry name" value="HTH_1"/>
    <property type="match status" value="1"/>
</dbReference>
<organism evidence="6 7">
    <name type="scientific">Marimonas arenosa</name>
    <dbReference type="NCBI Taxonomy" id="1795305"/>
    <lineage>
        <taxon>Bacteria</taxon>
        <taxon>Pseudomonadati</taxon>
        <taxon>Pseudomonadota</taxon>
        <taxon>Alphaproteobacteria</taxon>
        <taxon>Rhodobacterales</taxon>
        <taxon>Paracoccaceae</taxon>
        <taxon>Marimonas</taxon>
    </lineage>
</organism>
<reference evidence="6" key="2">
    <citation type="submission" date="2023-02" db="EMBL/GenBank/DDBJ databases">
        <title>'Rhodoalgimonas zhirmunskyi' gen. nov., isolated from a red alga.</title>
        <authorList>
            <person name="Nedashkovskaya O.I."/>
            <person name="Otstavnykh N.Y."/>
            <person name="Bystritskaya E.P."/>
            <person name="Balabanova L.A."/>
            <person name="Isaeva M.P."/>
        </authorList>
    </citation>
    <scope>NUCLEOTIDE SEQUENCE</scope>
    <source>
        <strain evidence="6">KCTC 52189</strain>
    </source>
</reference>
<dbReference type="PROSITE" id="PS50931">
    <property type="entry name" value="HTH_LYSR"/>
    <property type="match status" value="1"/>
</dbReference>
<feature type="domain" description="HTH lysR-type" evidence="5">
    <location>
        <begin position="1"/>
        <end position="58"/>
    </location>
</feature>
<dbReference type="AlphaFoldDB" id="A0AAE3WDW8"/>
<evidence type="ECO:0000259" key="5">
    <source>
        <dbReference type="PROSITE" id="PS50931"/>
    </source>
</evidence>
<evidence type="ECO:0000313" key="7">
    <source>
        <dbReference type="Proteomes" id="UP001226762"/>
    </source>
</evidence>
<accession>A0AAE3WDW8</accession>
<comment type="similarity">
    <text evidence="1">Belongs to the LysR transcriptional regulatory family.</text>
</comment>